<dbReference type="EMBL" id="VJMJ01000178">
    <property type="protein sequence ID" value="KAF0728364.1"/>
    <property type="molecule type" value="Genomic_DNA"/>
</dbReference>
<dbReference type="VEuPathDB" id="FungiDB:AeMF1_006730"/>
<evidence type="ECO:0008006" key="6">
    <source>
        <dbReference type="Google" id="ProtNLM"/>
    </source>
</evidence>
<feature type="domain" description="FHA" evidence="2">
    <location>
        <begin position="830"/>
        <end position="875"/>
    </location>
</feature>
<name>A0A6G0WM40_9STRA</name>
<feature type="domain" description="Cyclic nucleotide-binding" evidence="3">
    <location>
        <begin position="494"/>
        <end position="567"/>
    </location>
</feature>
<protein>
    <recommendedName>
        <fullName evidence="6">cGMP-dependent protein kinase</fullName>
    </recommendedName>
</protein>
<dbReference type="CDD" id="cd00060">
    <property type="entry name" value="FHA"/>
    <property type="match status" value="3"/>
</dbReference>
<dbReference type="Pfam" id="PF00027">
    <property type="entry name" value="cNMP_binding"/>
    <property type="match status" value="1"/>
</dbReference>
<keyword evidence="5" id="KW-1185">Reference proteome</keyword>
<reference evidence="4 5" key="1">
    <citation type="submission" date="2019-07" db="EMBL/GenBank/DDBJ databases">
        <title>Genomics analysis of Aphanomyces spp. identifies a new class of oomycete effector associated with host adaptation.</title>
        <authorList>
            <person name="Gaulin E."/>
        </authorList>
    </citation>
    <scope>NUCLEOTIDE SEQUENCE [LARGE SCALE GENOMIC DNA]</scope>
    <source>
        <strain evidence="4 5">ATCC 201684</strain>
    </source>
</reference>
<dbReference type="InterPro" id="IPR018490">
    <property type="entry name" value="cNMP-bd_dom_sf"/>
</dbReference>
<dbReference type="SUPFAM" id="SSF51206">
    <property type="entry name" value="cAMP-binding domain-like"/>
    <property type="match status" value="2"/>
</dbReference>
<dbReference type="PROSITE" id="PS50042">
    <property type="entry name" value="CNMP_BINDING_3"/>
    <property type="match status" value="1"/>
</dbReference>
<proteinExistence type="predicted"/>
<dbReference type="Pfam" id="PF00498">
    <property type="entry name" value="FHA"/>
    <property type="match status" value="1"/>
</dbReference>
<dbReference type="InterPro" id="IPR014710">
    <property type="entry name" value="RmlC-like_jellyroll"/>
</dbReference>
<comment type="caution">
    <text evidence="4">The sequence shown here is derived from an EMBL/GenBank/DDBJ whole genome shotgun (WGS) entry which is preliminary data.</text>
</comment>
<dbReference type="InterPro" id="IPR000595">
    <property type="entry name" value="cNMP-bd_dom"/>
</dbReference>
<dbReference type="SMART" id="SM00240">
    <property type="entry name" value="FHA"/>
    <property type="match status" value="2"/>
</dbReference>
<dbReference type="Gene3D" id="2.60.120.10">
    <property type="entry name" value="Jelly Rolls"/>
    <property type="match status" value="2"/>
</dbReference>
<dbReference type="AlphaFoldDB" id="A0A6G0WM40"/>
<evidence type="ECO:0000313" key="5">
    <source>
        <dbReference type="Proteomes" id="UP000481153"/>
    </source>
</evidence>
<dbReference type="Proteomes" id="UP000481153">
    <property type="component" value="Unassembled WGS sequence"/>
</dbReference>
<dbReference type="CDD" id="cd00038">
    <property type="entry name" value="CAP_ED"/>
    <property type="match status" value="1"/>
</dbReference>
<evidence type="ECO:0000256" key="1">
    <source>
        <dbReference type="SAM" id="MobiDB-lite"/>
    </source>
</evidence>
<evidence type="ECO:0000259" key="3">
    <source>
        <dbReference type="PROSITE" id="PS50042"/>
    </source>
</evidence>
<dbReference type="PROSITE" id="PS50006">
    <property type="entry name" value="FHA_DOMAIN"/>
    <property type="match status" value="1"/>
</dbReference>
<evidence type="ECO:0000313" key="4">
    <source>
        <dbReference type="EMBL" id="KAF0728364.1"/>
    </source>
</evidence>
<sequence length="921" mass="103899">MTQRMLEREFQAAEETRPARRVSSRFFHRKVAVLPNSTHDFRVLQSSALLSLMTKFSTKEFMRQCPLGVTDGMLTWLLGSGYIGSQQGADNIMVLDDLAPRHAQVTYQGDKYFLRACVESPPIYLKLPFDVGRREFPLSKGDVIEMGYAFAVTVLDLQVSTTKVVHAAHEKLPPRKDVRFSCVSDIRTQVVLRDLSKQTKLTPPPSTTLEPLKIELLLQQKDSPVPSRVVASTKSYLWFGSLHSADIIHPTLDRLHAKIEFVDGRYVLKDFCNATRVLVGDRPVQIVEEDVVVVGDRQLRLVKLQDHTLANPGMEIQVLRTTTRKRRHLYRHLPIQLELPPNKLLHVGRASHCSINLTNYAVKLVHFSILYEHCRVWVMPLHPMLNQGLYRLIHRRRYTSKREEIVHNQAVPVVSTVSPVEPLEQDSVFKIGCSEIEVVFVKNMPREVAPHMKELMNDRYTILQRLPWFLLSPNLPSYFNDMSHLASHCKVMTISAGEMIYSQGEDALRAYVVLQGSVLLFRSKGDDKFSVENVDRGGSFGEIALARPGSRHTTNAMARCNAVCMAILAKDWYDYCEHYRDMYLLPVQQGLHETPVLDALAALPGMELISPSLLKRVALKMTHRTFLPGTSLLHGGEFSIFFVVDGTVQCLFDDNAVESHSNPFCFDMQSHLVPSLVDIKTTETTQCLVLSAADYDNTIGMSLKHRHVDHPLAFITAFDMTPNQTSTLPVHRTSTMTLPKFKRKSSLMRAKELWTGVAVEDEEDEPKPAPVQPPTIDTNADSWRQKKRNADMLKSRIEFLQTDPAVESALVLYVLAGPNRGDVHVVRNTLSIGNTQGPCTMKLRDRAVSEQHAIIFHQNGKYWLQDCDSTTGTFVRLTDDKACCLRLGDVLHAGETEFTILGTPMPTTAMPSSKHSSCCIT</sequence>
<dbReference type="Gene3D" id="2.60.200.20">
    <property type="match status" value="2"/>
</dbReference>
<dbReference type="SUPFAM" id="SSF49879">
    <property type="entry name" value="SMAD/FHA domain"/>
    <property type="match status" value="2"/>
</dbReference>
<evidence type="ECO:0000259" key="2">
    <source>
        <dbReference type="PROSITE" id="PS50006"/>
    </source>
</evidence>
<dbReference type="PANTHER" id="PTHR23011">
    <property type="entry name" value="CYCLIC NUCLEOTIDE-BINDING DOMAIN CONTAINING PROTEIN"/>
    <property type="match status" value="1"/>
</dbReference>
<feature type="region of interest" description="Disordered" evidence="1">
    <location>
        <begin position="759"/>
        <end position="779"/>
    </location>
</feature>
<dbReference type="InterPro" id="IPR000253">
    <property type="entry name" value="FHA_dom"/>
</dbReference>
<organism evidence="4 5">
    <name type="scientific">Aphanomyces euteiches</name>
    <dbReference type="NCBI Taxonomy" id="100861"/>
    <lineage>
        <taxon>Eukaryota</taxon>
        <taxon>Sar</taxon>
        <taxon>Stramenopiles</taxon>
        <taxon>Oomycota</taxon>
        <taxon>Saprolegniomycetes</taxon>
        <taxon>Saprolegniales</taxon>
        <taxon>Verrucalvaceae</taxon>
        <taxon>Aphanomyces</taxon>
    </lineage>
</organism>
<accession>A0A6G0WM40</accession>
<dbReference type="InterPro" id="IPR008984">
    <property type="entry name" value="SMAD_FHA_dom_sf"/>
</dbReference>
<dbReference type="PANTHER" id="PTHR23011:SF28">
    <property type="entry name" value="CYCLIC NUCLEOTIDE-BINDING DOMAIN CONTAINING PROTEIN"/>
    <property type="match status" value="1"/>
</dbReference>
<gene>
    <name evidence="4" type="ORF">Ae201684_013729</name>
</gene>